<evidence type="ECO:0000313" key="5">
    <source>
        <dbReference type="Proteomes" id="UP000051952"/>
    </source>
</evidence>
<dbReference type="PANTHER" id="PTHR23316">
    <property type="entry name" value="IMPORTIN ALPHA"/>
    <property type="match status" value="1"/>
</dbReference>
<protein>
    <submittedName>
        <fullName evidence="4">Uncharacterized protein</fullName>
    </submittedName>
</protein>
<sequence length="641" mass="71988">MEEDETPLVLRAAEFSSSAALLAFGQPSEESLSLLARQLRAIREMLPLSCITGAPDLSIIIPPTLPQTCAVVLQNVSSCRLSIIFDTLWVLNCCAVGRDNNSLVRSIFENDCHMQLIRLLSHPELQVAERAVSLLDVLSQRDFFAATRLMSRPNHEDDPTEDQQAFFKSLVQLYNTVRDEATVDERGVPLQWKRRLVAKRTVLRIVAQLCQHASCESLRSCTHSFLIKVVREELDDSELLFAALWATSNMCEQFFGWRTEDSIRSGLLEACMSRLTFFQPNRHTTVNRQHDYVQETCVLPSEQLSGVFAFLNTSALRRVAFGCKDWFYDIVCHEANLYSRARAELTDVRGLGTESILHFLGSIVLGNDQQTEVVMQLGYLDIVDQLVQGDHCCCNVLDRKELCYSLSNVLADSEKRAQLVLAQPRIVAYVLATLQLQSNLDHNKVVEAVREAVFVVKNVCSTGEGVQQAVRCGMMHGVLMADRHVGMTPDMLIDYRISQLVSQTLMRLKDAVAGEKSARGSDLTDAASLFNEGITIFCHIAATARCPNNRKDSAVAYAIQTFPSAFADVRSYYYMLLLPFGAAMWFLNRRNTELIMEDDVEMIRKVLNQRSEEFGAARDLFMSDDWILRTDVDGDGGDCDA</sequence>
<dbReference type="AlphaFoldDB" id="A0A0S4JIU1"/>
<comment type="similarity">
    <text evidence="1">Belongs to the importin alpha family.</text>
</comment>
<reference evidence="5" key="1">
    <citation type="submission" date="2015-09" db="EMBL/GenBank/DDBJ databases">
        <authorList>
            <consortium name="Pathogen Informatics"/>
        </authorList>
    </citation>
    <scope>NUCLEOTIDE SEQUENCE [LARGE SCALE GENOMIC DNA]</scope>
    <source>
        <strain evidence="5">Lake Konstanz</strain>
    </source>
</reference>
<dbReference type="EMBL" id="CYKH01001790">
    <property type="protein sequence ID" value="CUG90080.1"/>
    <property type="molecule type" value="Genomic_DNA"/>
</dbReference>
<keyword evidence="5" id="KW-1185">Reference proteome</keyword>
<dbReference type="GO" id="GO:0015031">
    <property type="term" value="P:protein transport"/>
    <property type="evidence" value="ECO:0007669"/>
    <property type="project" value="UniProtKB-KW"/>
</dbReference>
<dbReference type="InterPro" id="IPR011989">
    <property type="entry name" value="ARM-like"/>
</dbReference>
<dbReference type="VEuPathDB" id="TriTrypDB:BSAL_24900"/>
<gene>
    <name evidence="4" type="ORF">BSAL_24900</name>
</gene>
<evidence type="ECO:0000256" key="2">
    <source>
        <dbReference type="ARBA" id="ARBA00022448"/>
    </source>
</evidence>
<evidence type="ECO:0000256" key="1">
    <source>
        <dbReference type="ARBA" id="ARBA00010394"/>
    </source>
</evidence>
<proteinExistence type="inferred from homology"/>
<dbReference type="Proteomes" id="UP000051952">
    <property type="component" value="Unassembled WGS sequence"/>
</dbReference>
<name>A0A0S4JIU1_BODSA</name>
<dbReference type="SUPFAM" id="SSF48371">
    <property type="entry name" value="ARM repeat"/>
    <property type="match status" value="1"/>
</dbReference>
<accession>A0A0S4JIU1</accession>
<evidence type="ECO:0000313" key="4">
    <source>
        <dbReference type="EMBL" id="CUG90080.1"/>
    </source>
</evidence>
<evidence type="ECO:0000256" key="3">
    <source>
        <dbReference type="ARBA" id="ARBA00022927"/>
    </source>
</evidence>
<keyword evidence="2" id="KW-0813">Transport</keyword>
<dbReference type="OrthoDB" id="29145at2759"/>
<dbReference type="InterPro" id="IPR016024">
    <property type="entry name" value="ARM-type_fold"/>
</dbReference>
<dbReference type="Gene3D" id="1.25.10.10">
    <property type="entry name" value="Leucine-rich Repeat Variant"/>
    <property type="match status" value="1"/>
</dbReference>
<organism evidence="4 5">
    <name type="scientific">Bodo saltans</name>
    <name type="common">Flagellated protozoan</name>
    <dbReference type="NCBI Taxonomy" id="75058"/>
    <lineage>
        <taxon>Eukaryota</taxon>
        <taxon>Discoba</taxon>
        <taxon>Euglenozoa</taxon>
        <taxon>Kinetoplastea</taxon>
        <taxon>Metakinetoplastina</taxon>
        <taxon>Eubodonida</taxon>
        <taxon>Bodonidae</taxon>
        <taxon>Bodo</taxon>
    </lineage>
</organism>
<keyword evidence="3" id="KW-0653">Protein transport</keyword>